<evidence type="ECO:0000313" key="2">
    <source>
        <dbReference type="Proteomes" id="UP000536624"/>
    </source>
</evidence>
<dbReference type="RefSeq" id="WP_167503200.1">
    <property type="nucleotide sequence ID" value="NZ_JAALLH010000001.1"/>
</dbReference>
<sequence length="96" mass="10627">MDAEEYDITLHPHWTVRLSPEGLYELRYKGAVQLRNTEPAPPMWSSMVRMTRAVLVVLQRSAGRDVVEAELLAALQAGQTLAVGARLAHCANPGHH</sequence>
<protein>
    <submittedName>
        <fullName evidence="1">DNA-directed RNA polymerase beta' subunit</fullName>
    </submittedName>
</protein>
<comment type="caution">
    <text evidence="1">The sequence shown here is derived from an EMBL/GenBank/DDBJ whole genome shotgun (WGS) entry which is preliminary data.</text>
</comment>
<dbReference type="EMBL" id="JAALLH010000001">
    <property type="protein sequence ID" value="NIY68079.1"/>
    <property type="molecule type" value="Genomic_DNA"/>
</dbReference>
<proteinExistence type="predicted"/>
<reference evidence="1 2" key="1">
    <citation type="submission" date="2020-02" db="EMBL/GenBank/DDBJ databases">
        <title>Streptomyces malaysiensis DSM14702 (JHCC583434, PFL_A843) Genome sequencing and assembly.</title>
        <authorList>
            <person name="Samborskyy M."/>
        </authorList>
    </citation>
    <scope>NUCLEOTIDE SEQUENCE [LARGE SCALE GENOMIC DNA]</scope>
    <source>
        <strain evidence="1 2">DSM 14702</strain>
    </source>
</reference>
<name>A0A7X6AZ56_STRMQ</name>
<gene>
    <name evidence="1" type="ORF">SMALB_6161</name>
</gene>
<evidence type="ECO:0000313" key="1">
    <source>
        <dbReference type="EMBL" id="NIY68079.1"/>
    </source>
</evidence>
<organism evidence="1 2">
    <name type="scientific">Streptomyces malaysiensis</name>
    <dbReference type="NCBI Taxonomy" id="92644"/>
    <lineage>
        <taxon>Bacteria</taxon>
        <taxon>Bacillati</taxon>
        <taxon>Actinomycetota</taxon>
        <taxon>Actinomycetes</taxon>
        <taxon>Kitasatosporales</taxon>
        <taxon>Streptomycetaceae</taxon>
        <taxon>Streptomyces</taxon>
        <taxon>Streptomyces violaceusniger group</taxon>
    </lineage>
</organism>
<dbReference type="GO" id="GO:0000428">
    <property type="term" value="C:DNA-directed RNA polymerase complex"/>
    <property type="evidence" value="ECO:0007669"/>
    <property type="project" value="UniProtKB-KW"/>
</dbReference>
<accession>A0A7X6AZ56</accession>
<keyword evidence="1" id="KW-0804">Transcription</keyword>
<keyword evidence="1" id="KW-0240">DNA-directed RNA polymerase</keyword>
<dbReference type="AlphaFoldDB" id="A0A7X6AZ56"/>
<dbReference type="Proteomes" id="UP000536624">
    <property type="component" value="Unassembled WGS sequence"/>
</dbReference>